<reference evidence="3" key="1">
    <citation type="submission" date="2014-12" db="EMBL/GenBank/DDBJ databases">
        <title>Complete genome sequence of a multi-drug resistant Klebsiella pneumoniae.</title>
        <authorList>
            <person name="Hua X."/>
            <person name="Chen Q."/>
            <person name="Li X."/>
            <person name="Feng Y."/>
            <person name="Ruan Z."/>
            <person name="Yu Y."/>
        </authorList>
    </citation>
    <scope>NUCLEOTIDE SEQUENCE [LARGE SCALE GENOMIC DNA]</scope>
    <source>
        <strain evidence="3">5.12</strain>
    </source>
</reference>
<evidence type="ECO:0000313" key="3">
    <source>
        <dbReference type="Proteomes" id="UP000219285"/>
    </source>
</evidence>
<evidence type="ECO:0008006" key="4">
    <source>
        <dbReference type="Google" id="ProtNLM"/>
    </source>
</evidence>
<dbReference type="RefSeq" id="WP_075607969.1">
    <property type="nucleotide sequence ID" value="NZ_CP052766.1"/>
</dbReference>
<dbReference type="EMBL" id="CP052766">
    <property type="protein sequence ID" value="QJR80730.1"/>
    <property type="molecule type" value="Genomic_DNA"/>
</dbReference>
<accession>A0A6M4MDM4</accession>
<gene>
    <name evidence="2" type="ORF">CA267_008030</name>
</gene>
<evidence type="ECO:0000313" key="2">
    <source>
        <dbReference type="EMBL" id="QJR80730.1"/>
    </source>
</evidence>
<dbReference type="Proteomes" id="UP000219285">
    <property type="component" value="Chromosome"/>
</dbReference>
<dbReference type="AlphaFoldDB" id="A0A6M4MDM4"/>
<organism evidence="2 3">
    <name type="scientific">Alteromonas pelagimontana</name>
    <dbReference type="NCBI Taxonomy" id="1858656"/>
    <lineage>
        <taxon>Bacteria</taxon>
        <taxon>Pseudomonadati</taxon>
        <taxon>Pseudomonadota</taxon>
        <taxon>Gammaproteobacteria</taxon>
        <taxon>Alteromonadales</taxon>
        <taxon>Alteromonadaceae</taxon>
        <taxon>Alteromonas/Salinimonas group</taxon>
        <taxon>Alteromonas</taxon>
    </lineage>
</organism>
<feature type="region of interest" description="Disordered" evidence="1">
    <location>
        <begin position="232"/>
        <end position="261"/>
    </location>
</feature>
<evidence type="ECO:0000256" key="1">
    <source>
        <dbReference type="SAM" id="MobiDB-lite"/>
    </source>
</evidence>
<proteinExistence type="predicted"/>
<dbReference type="OrthoDB" id="7062138at2"/>
<reference evidence="2 3" key="2">
    <citation type="submission" date="2020-04" db="EMBL/GenBank/DDBJ databases">
        <title>Complete genome sequence of Alteromonas pelagimontana 5.12T.</title>
        <authorList>
            <person name="Sinha R.K."/>
            <person name="Krishnan K.P."/>
            <person name="Kurian J.P."/>
        </authorList>
    </citation>
    <scope>NUCLEOTIDE SEQUENCE [LARGE SCALE GENOMIC DNA]</scope>
    <source>
        <strain evidence="2 3">5.12</strain>
    </source>
</reference>
<sequence length="261" mass="28464">MKKVLIALLIIVLVIGGGIWYLLSGADDFIKRQIEGHGSTYLETEVSVAGVELALREGRLSIDELEVENPEGFSDEDAFSFDQVILDLGAAVKEPYVVQNIRIDAPEVLYEVNASGEGNLMVLKDNLQSHLSSGNASQSEKSNDPMPLLIVENVTVTNTRLRIDFEQLDTGELKLDKKAYDVTLPTFNAGPVGNPNGMPADQVGAAIVDGMLNNLIAEAKAQAKKVLEEKAKEKAKEKIDEEKDKLMDKASEKLKGLLDKN</sequence>
<protein>
    <recommendedName>
        <fullName evidence="4">AsmA family protein</fullName>
    </recommendedName>
</protein>
<keyword evidence="3" id="KW-1185">Reference proteome</keyword>
<dbReference type="KEGG" id="apel:CA267_008030"/>
<name>A0A6M4MDM4_9ALTE</name>